<keyword evidence="4" id="KW-1003">Cell membrane</keyword>
<dbReference type="PROSITE" id="PS50850">
    <property type="entry name" value="MFS"/>
    <property type="match status" value="1"/>
</dbReference>
<gene>
    <name evidence="10" type="ORF">IFO67_12505</name>
</gene>
<feature type="transmembrane region" description="Helical" evidence="8">
    <location>
        <begin position="279"/>
        <end position="299"/>
    </location>
</feature>
<comment type="caution">
    <text evidence="8">Lacks conserved residue(s) required for the propagation of feature annotation.</text>
</comment>
<feature type="transmembrane region" description="Helical" evidence="8">
    <location>
        <begin position="311"/>
        <end position="333"/>
    </location>
</feature>
<dbReference type="PANTHER" id="PTHR42718">
    <property type="entry name" value="MAJOR FACILITATOR SUPERFAMILY MULTIDRUG TRANSPORTER MFSC"/>
    <property type="match status" value="1"/>
</dbReference>
<dbReference type="RefSeq" id="WP_187718519.1">
    <property type="nucleotide sequence ID" value="NZ_JACTAH010000002.1"/>
</dbReference>
<keyword evidence="7 8" id="KW-0472">Membrane</keyword>
<dbReference type="CDD" id="cd17320">
    <property type="entry name" value="MFS_MdfA_MDR_like"/>
    <property type="match status" value="1"/>
</dbReference>
<feature type="transmembrane region" description="Helical" evidence="8">
    <location>
        <begin position="203"/>
        <end position="228"/>
    </location>
</feature>
<evidence type="ECO:0000256" key="2">
    <source>
        <dbReference type="ARBA" id="ARBA00006236"/>
    </source>
</evidence>
<feature type="transmembrane region" description="Helical" evidence="8">
    <location>
        <begin position="163"/>
        <end position="182"/>
    </location>
</feature>
<dbReference type="Gene3D" id="1.20.1720.10">
    <property type="entry name" value="Multidrug resistance protein D"/>
    <property type="match status" value="1"/>
</dbReference>
<evidence type="ECO:0000256" key="7">
    <source>
        <dbReference type="ARBA" id="ARBA00023136"/>
    </source>
</evidence>
<organism evidence="10 11">
    <name type="scientific">Thauera sedimentorum</name>
    <dbReference type="NCBI Taxonomy" id="2767595"/>
    <lineage>
        <taxon>Bacteria</taxon>
        <taxon>Pseudomonadati</taxon>
        <taxon>Pseudomonadota</taxon>
        <taxon>Betaproteobacteria</taxon>
        <taxon>Rhodocyclales</taxon>
        <taxon>Zoogloeaceae</taxon>
        <taxon>Thauera</taxon>
    </lineage>
</organism>
<feature type="domain" description="Major facilitator superfamily (MFS) profile" evidence="9">
    <location>
        <begin position="8"/>
        <end position="391"/>
    </location>
</feature>
<feature type="transmembrane region" description="Helical" evidence="8">
    <location>
        <begin position="345"/>
        <end position="364"/>
    </location>
</feature>
<evidence type="ECO:0000313" key="11">
    <source>
        <dbReference type="Proteomes" id="UP000603602"/>
    </source>
</evidence>
<evidence type="ECO:0000256" key="1">
    <source>
        <dbReference type="ARBA" id="ARBA00004651"/>
    </source>
</evidence>
<proteinExistence type="inferred from homology"/>
<protein>
    <recommendedName>
        <fullName evidence="8">Bcr/CflA family efflux transporter</fullName>
    </recommendedName>
</protein>
<evidence type="ECO:0000256" key="5">
    <source>
        <dbReference type="ARBA" id="ARBA00022692"/>
    </source>
</evidence>
<evidence type="ECO:0000313" key="10">
    <source>
        <dbReference type="EMBL" id="MBD8503708.1"/>
    </source>
</evidence>
<dbReference type="InterPro" id="IPR036259">
    <property type="entry name" value="MFS_trans_sf"/>
</dbReference>
<evidence type="ECO:0000256" key="6">
    <source>
        <dbReference type="ARBA" id="ARBA00022989"/>
    </source>
</evidence>
<dbReference type="Pfam" id="PF07690">
    <property type="entry name" value="MFS_1"/>
    <property type="match status" value="1"/>
</dbReference>
<feature type="transmembrane region" description="Helical" evidence="8">
    <location>
        <begin position="136"/>
        <end position="157"/>
    </location>
</feature>
<comment type="subcellular location">
    <subcellularLocation>
        <location evidence="8">Cell inner membrane</location>
        <topology evidence="8">Multi-pass membrane protein</topology>
    </subcellularLocation>
    <subcellularLocation>
        <location evidence="1">Cell membrane</location>
        <topology evidence="1">Multi-pass membrane protein</topology>
    </subcellularLocation>
</comment>
<feature type="transmembrane region" description="Helical" evidence="8">
    <location>
        <begin position="46"/>
        <end position="65"/>
    </location>
</feature>
<evidence type="ECO:0000259" key="9">
    <source>
        <dbReference type="PROSITE" id="PS50850"/>
    </source>
</evidence>
<evidence type="ECO:0000256" key="4">
    <source>
        <dbReference type="ARBA" id="ARBA00022475"/>
    </source>
</evidence>
<keyword evidence="5 8" id="KW-0812">Transmembrane</keyword>
<dbReference type="InterPro" id="IPR020846">
    <property type="entry name" value="MFS_dom"/>
</dbReference>
<reference evidence="11" key="1">
    <citation type="submission" date="2023-07" db="EMBL/GenBank/DDBJ databases">
        <title>Thauera sp. CAU 1555 isolated from sand of Yaerae Beach.</title>
        <authorList>
            <person name="Kim W."/>
        </authorList>
    </citation>
    <scope>NUCLEOTIDE SEQUENCE [LARGE SCALE GENOMIC DNA]</scope>
    <source>
        <strain evidence="11">CAU 1555</strain>
    </source>
</reference>
<dbReference type="InterPro" id="IPR004812">
    <property type="entry name" value="Efflux_drug-R_Bcr/CmlA"/>
</dbReference>
<dbReference type="SUPFAM" id="SSF103473">
    <property type="entry name" value="MFS general substrate transporter"/>
    <property type="match status" value="1"/>
</dbReference>
<keyword evidence="8" id="KW-0997">Cell inner membrane</keyword>
<dbReference type="EMBL" id="JACYTO010000002">
    <property type="protein sequence ID" value="MBD8503708.1"/>
    <property type="molecule type" value="Genomic_DNA"/>
</dbReference>
<name>A0ABR9BCE2_9RHOO</name>
<keyword evidence="3 8" id="KW-0813">Transport</keyword>
<feature type="transmembrane region" description="Helical" evidence="8">
    <location>
        <begin position="248"/>
        <end position="267"/>
    </location>
</feature>
<feature type="transmembrane region" description="Helical" evidence="8">
    <location>
        <begin position="370"/>
        <end position="388"/>
    </location>
</feature>
<dbReference type="PANTHER" id="PTHR42718:SF9">
    <property type="entry name" value="MAJOR FACILITATOR SUPERFAMILY MULTIDRUG TRANSPORTER MFSC"/>
    <property type="match status" value="1"/>
</dbReference>
<keyword evidence="11" id="KW-1185">Reference proteome</keyword>
<evidence type="ECO:0000256" key="3">
    <source>
        <dbReference type="ARBA" id="ARBA00022448"/>
    </source>
</evidence>
<sequence length="397" mass="42078">MPAVSPWLAALLAALAAIGPFSIDTYLPAFPAMSEALGATPLQVQQTLTAYMATFAFMSLWHGALSDRYGRRGVIIVSMGLFALASLVCAFAMSIEWLWTGRALQGMSAGAGMVVGRAVIRDLYDGAHAQRLMSRVMLIFGVAPAVAPLVGGALLALAGWRSIFVFLALFGMLLGWMTWRFLPETLTEDARQPLHPVSLARAYFTVFSSLAFVMLALAVALNFNGFFVYVLSAPVFVMQHLGLGPLDFAWLFVPAVLGMMGGAWVSGRVAGQWSPRRTIATGFAVMLAAGLGNVLHAALLPPALPASVLPVAVYTFGMSLAMPSLTLLALDLFPTRRGMAASCQSFLQVGVNALSAGMVVPLLWASPLTLGLGMSLFVALGLSAFLLWTRRYAPAAG</sequence>
<comment type="similarity">
    <text evidence="2 8">Belongs to the major facilitator superfamily. Bcr/CmlA family.</text>
</comment>
<keyword evidence="6 8" id="KW-1133">Transmembrane helix</keyword>
<evidence type="ECO:0000256" key="8">
    <source>
        <dbReference type="RuleBase" id="RU365088"/>
    </source>
</evidence>
<feature type="transmembrane region" description="Helical" evidence="8">
    <location>
        <begin position="74"/>
        <end position="95"/>
    </location>
</feature>
<dbReference type="InterPro" id="IPR011701">
    <property type="entry name" value="MFS"/>
</dbReference>
<dbReference type="NCBIfam" id="TIGR00710">
    <property type="entry name" value="efflux_Bcr_CflA"/>
    <property type="match status" value="1"/>
</dbReference>
<comment type="caution">
    <text evidence="10">The sequence shown here is derived from an EMBL/GenBank/DDBJ whole genome shotgun (WGS) entry which is preliminary data.</text>
</comment>
<accession>A0ABR9BCE2</accession>
<dbReference type="Proteomes" id="UP000603602">
    <property type="component" value="Unassembled WGS sequence"/>
</dbReference>